<feature type="transmembrane region" description="Helical" evidence="8">
    <location>
        <begin position="167"/>
        <end position="193"/>
    </location>
</feature>
<feature type="transmembrane region" description="Helical" evidence="8">
    <location>
        <begin position="299"/>
        <end position="323"/>
    </location>
</feature>
<evidence type="ECO:0000256" key="5">
    <source>
        <dbReference type="ARBA" id="ARBA00022692"/>
    </source>
</evidence>
<evidence type="ECO:0000256" key="2">
    <source>
        <dbReference type="ARBA" id="ARBA00009773"/>
    </source>
</evidence>
<gene>
    <name evidence="9" type="ORF">Mcate_02375</name>
</gene>
<name>A0A399DS57_9DEIN</name>
<keyword evidence="6 8" id="KW-1133">Transmembrane helix</keyword>
<evidence type="ECO:0000256" key="4">
    <source>
        <dbReference type="ARBA" id="ARBA00022475"/>
    </source>
</evidence>
<evidence type="ECO:0000256" key="8">
    <source>
        <dbReference type="SAM" id="Phobius"/>
    </source>
</evidence>
<evidence type="ECO:0000313" key="10">
    <source>
        <dbReference type="Proteomes" id="UP000266089"/>
    </source>
</evidence>
<dbReference type="PANTHER" id="PTHR21716:SF53">
    <property type="entry name" value="PERMEASE PERM-RELATED"/>
    <property type="match status" value="1"/>
</dbReference>
<feature type="transmembrane region" description="Helical" evidence="8">
    <location>
        <begin position="233"/>
        <end position="254"/>
    </location>
</feature>
<evidence type="ECO:0000313" key="9">
    <source>
        <dbReference type="EMBL" id="RIH75134.1"/>
    </source>
</evidence>
<comment type="caution">
    <text evidence="9">The sequence shown here is derived from an EMBL/GenBank/DDBJ whole genome shotgun (WGS) entry which is preliminary data.</text>
</comment>
<protein>
    <submittedName>
        <fullName evidence="9">Sporulation integral membrane protein YtvI</fullName>
    </submittedName>
</protein>
<comment type="similarity">
    <text evidence="2">Belongs to the autoinducer-2 exporter (AI-2E) (TC 2.A.86) family.</text>
</comment>
<accession>A0A399DS57</accession>
<evidence type="ECO:0000256" key="1">
    <source>
        <dbReference type="ARBA" id="ARBA00004651"/>
    </source>
</evidence>
<keyword evidence="4" id="KW-1003">Cell membrane</keyword>
<organism evidence="9 10">
    <name type="scientific">Meiothermus taiwanensis</name>
    <dbReference type="NCBI Taxonomy" id="172827"/>
    <lineage>
        <taxon>Bacteria</taxon>
        <taxon>Thermotogati</taxon>
        <taxon>Deinococcota</taxon>
        <taxon>Deinococci</taxon>
        <taxon>Thermales</taxon>
        <taxon>Thermaceae</taxon>
        <taxon>Meiothermus</taxon>
    </lineage>
</organism>
<dbReference type="OrthoDB" id="9793390at2"/>
<dbReference type="GO" id="GO:0005886">
    <property type="term" value="C:plasma membrane"/>
    <property type="evidence" value="ECO:0007669"/>
    <property type="project" value="UniProtKB-SubCell"/>
</dbReference>
<feature type="transmembrane region" description="Helical" evidence="8">
    <location>
        <begin position="70"/>
        <end position="98"/>
    </location>
</feature>
<dbReference type="PANTHER" id="PTHR21716">
    <property type="entry name" value="TRANSMEMBRANE PROTEIN"/>
    <property type="match status" value="1"/>
</dbReference>
<dbReference type="Proteomes" id="UP000266089">
    <property type="component" value="Unassembled WGS sequence"/>
</dbReference>
<feature type="transmembrane region" description="Helical" evidence="8">
    <location>
        <begin position="335"/>
        <end position="365"/>
    </location>
</feature>
<keyword evidence="5 8" id="KW-0812">Transmembrane</keyword>
<reference evidence="9 10" key="1">
    <citation type="submission" date="2018-08" db="EMBL/GenBank/DDBJ databases">
        <title>Meiothermus cateniformans JCM 15151 genome sequencing project.</title>
        <authorList>
            <person name="Da Costa M.S."/>
            <person name="Albuquerque L."/>
            <person name="Raposo P."/>
            <person name="Froufe H.J.C."/>
            <person name="Barroso C.S."/>
            <person name="Egas C."/>
        </authorList>
    </citation>
    <scope>NUCLEOTIDE SEQUENCE [LARGE SCALE GENOMIC DNA]</scope>
    <source>
        <strain evidence="9 10">JCM 15151</strain>
    </source>
</reference>
<sequence length="378" mass="40608">MSATLSWAWQNPWVRIAVYALLAGLVFGLLSRVLNGARTAIGIVLAAFVFSYLAGPVVRWFEQRRLTRALGVVVVFVGMLFFLGLATVLLAGMTAQLARFLNNLPSLLEPLVGWARGLPEQIGRIELPPVLLEALNQATLNLQTLLQAFTQTLLRGLQSLLAQGGNLLGFFTGLLGGVFQLLTVITISIYLLYDLPRVGAALFRAVPLPYQPRVRELAQKADAAFGGYVRGTILGALFNGVLVGLAMYLSFGAFQGFGVGVLTQAMSLGFLAFIFSFVPVLGVIISAIPALLLALPLGWLAFAVVALVLWVCNQIQGVVWPIIMGHTTSLHPVTGIAAVLIGASLFGVAGALLAVPLMAFVKILYTDYYLNSRFYREG</sequence>
<keyword evidence="7 8" id="KW-0472">Membrane</keyword>
<comment type="subcellular location">
    <subcellularLocation>
        <location evidence="1">Cell membrane</location>
        <topology evidence="1">Multi-pass membrane protein</topology>
    </subcellularLocation>
</comment>
<feature type="transmembrane region" description="Helical" evidence="8">
    <location>
        <begin position="266"/>
        <end position="292"/>
    </location>
</feature>
<feature type="transmembrane region" description="Helical" evidence="8">
    <location>
        <begin position="40"/>
        <end position="58"/>
    </location>
</feature>
<dbReference type="RefSeq" id="WP_027887434.1">
    <property type="nucleotide sequence ID" value="NZ_JBHSXZ010000029.1"/>
</dbReference>
<dbReference type="EMBL" id="QWKX01000078">
    <property type="protein sequence ID" value="RIH75134.1"/>
    <property type="molecule type" value="Genomic_DNA"/>
</dbReference>
<evidence type="ECO:0000256" key="3">
    <source>
        <dbReference type="ARBA" id="ARBA00022448"/>
    </source>
</evidence>
<proteinExistence type="inferred from homology"/>
<dbReference type="GO" id="GO:0055085">
    <property type="term" value="P:transmembrane transport"/>
    <property type="evidence" value="ECO:0007669"/>
    <property type="project" value="TreeGrafter"/>
</dbReference>
<feature type="transmembrane region" description="Helical" evidence="8">
    <location>
        <begin position="12"/>
        <end position="34"/>
    </location>
</feature>
<evidence type="ECO:0000256" key="7">
    <source>
        <dbReference type="ARBA" id="ARBA00023136"/>
    </source>
</evidence>
<keyword evidence="3" id="KW-0813">Transport</keyword>
<evidence type="ECO:0000256" key="6">
    <source>
        <dbReference type="ARBA" id="ARBA00022989"/>
    </source>
</evidence>
<dbReference type="AlphaFoldDB" id="A0A399DS57"/>
<dbReference type="InterPro" id="IPR002549">
    <property type="entry name" value="AI-2E-like"/>
</dbReference>
<dbReference type="Pfam" id="PF01594">
    <property type="entry name" value="AI-2E_transport"/>
    <property type="match status" value="1"/>
</dbReference>